<protein>
    <submittedName>
        <fullName evidence="2">Uncharacterized protein</fullName>
    </submittedName>
</protein>
<dbReference type="KEGG" id="nre:BES08_13130"/>
<sequence>MVDILALAISHGLLLLAAWRLLWRSDLDSEGTDSQARSGRKPATPMRVNRAAGEEEEHGDA</sequence>
<evidence type="ECO:0000256" key="1">
    <source>
        <dbReference type="SAM" id="MobiDB-lite"/>
    </source>
</evidence>
<name>A0A1D8A9B9_9SPHN</name>
<evidence type="ECO:0000313" key="2">
    <source>
        <dbReference type="EMBL" id="AOR78670.1"/>
    </source>
</evidence>
<proteinExistence type="predicted"/>
<gene>
    <name evidence="2" type="ORF">BES08_13130</name>
</gene>
<keyword evidence="3" id="KW-1185">Reference proteome</keyword>
<organism evidence="2 3">
    <name type="scientific">Novosphingobium resinovorum</name>
    <dbReference type="NCBI Taxonomy" id="158500"/>
    <lineage>
        <taxon>Bacteria</taxon>
        <taxon>Pseudomonadati</taxon>
        <taxon>Pseudomonadota</taxon>
        <taxon>Alphaproteobacteria</taxon>
        <taxon>Sphingomonadales</taxon>
        <taxon>Sphingomonadaceae</taxon>
        <taxon>Novosphingobium</taxon>
    </lineage>
</organism>
<feature type="region of interest" description="Disordered" evidence="1">
    <location>
        <begin position="29"/>
        <end position="61"/>
    </location>
</feature>
<dbReference type="Proteomes" id="UP000094626">
    <property type="component" value="Chromosome"/>
</dbReference>
<evidence type="ECO:0000313" key="3">
    <source>
        <dbReference type="Proteomes" id="UP000094626"/>
    </source>
</evidence>
<dbReference type="AlphaFoldDB" id="A0A1D8A9B9"/>
<accession>A0A1D8A9B9</accession>
<reference evidence="3" key="1">
    <citation type="journal article" date="2017" name="J. Biotechnol.">
        <title>Complete genome sequence of Novosphingobium resinovorum SA1, a versatile xenobiotic-degrading bacterium capable of utilizing sulfanilic acid.</title>
        <authorList>
            <person name="Hegedus B."/>
            <person name="Kos P.B."/>
            <person name="Balint B."/>
            <person name="Maroti G."/>
            <person name="Gan H.M."/>
            <person name="Perei K."/>
            <person name="Rakhely G."/>
        </authorList>
    </citation>
    <scope>NUCLEOTIDE SEQUENCE [LARGE SCALE GENOMIC DNA]</scope>
    <source>
        <strain evidence="3">SA1</strain>
    </source>
</reference>
<dbReference type="EMBL" id="CP017075">
    <property type="protein sequence ID" value="AOR78670.1"/>
    <property type="molecule type" value="Genomic_DNA"/>
</dbReference>